<dbReference type="PANTHER" id="PTHR14695:SF8">
    <property type="entry name" value="SHC SH2 DOMAIN-BINDING PROTEIN 1"/>
    <property type="match status" value="1"/>
</dbReference>
<dbReference type="GO" id="GO:0005819">
    <property type="term" value="C:spindle"/>
    <property type="evidence" value="ECO:0007669"/>
    <property type="project" value="UniProtKB-SubCell"/>
</dbReference>
<keyword evidence="8" id="KW-1185">Reference proteome</keyword>
<dbReference type="GO" id="GO:0008543">
    <property type="term" value="P:fibroblast growth factor receptor signaling pathway"/>
    <property type="evidence" value="ECO:0007669"/>
    <property type="project" value="TreeGrafter"/>
</dbReference>
<organism evidence="7 8">
    <name type="scientific">Gambusia affinis</name>
    <name type="common">Western mosquitofish</name>
    <name type="synonym">Heterandria affinis</name>
    <dbReference type="NCBI Taxonomy" id="33528"/>
    <lineage>
        <taxon>Eukaryota</taxon>
        <taxon>Metazoa</taxon>
        <taxon>Chordata</taxon>
        <taxon>Craniata</taxon>
        <taxon>Vertebrata</taxon>
        <taxon>Euteleostomi</taxon>
        <taxon>Actinopterygii</taxon>
        <taxon>Neopterygii</taxon>
        <taxon>Teleostei</taxon>
        <taxon>Neoteleostei</taxon>
        <taxon>Acanthomorphata</taxon>
        <taxon>Ovalentaria</taxon>
        <taxon>Atherinomorphae</taxon>
        <taxon>Cyprinodontiformes</taxon>
        <taxon>Poeciliidae</taxon>
        <taxon>Poeciliinae</taxon>
        <taxon>Gambusia</taxon>
    </lineage>
</organism>
<dbReference type="Gene3D" id="2.160.20.10">
    <property type="entry name" value="Single-stranded right-handed beta-helix, Pectin lyase-like"/>
    <property type="match status" value="1"/>
</dbReference>
<gene>
    <name evidence="7" type="ORF">CCH79_00014424</name>
</gene>
<dbReference type="InterPro" id="IPR011050">
    <property type="entry name" value="Pectin_lyase_fold/virulence"/>
</dbReference>
<keyword evidence="2" id="KW-0963">Cytoplasm</keyword>
<dbReference type="STRING" id="33528.ENSGAFP00000024936"/>
<proteinExistence type="predicted"/>
<evidence type="ECO:0000256" key="1">
    <source>
        <dbReference type="ARBA" id="ARBA00004186"/>
    </source>
</evidence>
<feature type="compositionally biased region" description="Polar residues" evidence="4">
    <location>
        <begin position="612"/>
        <end position="626"/>
    </location>
</feature>
<protein>
    <submittedName>
        <fullName evidence="7">Uncharacterized protein</fullName>
    </submittedName>
</protein>
<feature type="domain" description="Right handed beta helix" evidence="5">
    <location>
        <begin position="454"/>
        <end position="570"/>
    </location>
</feature>
<dbReference type="InterPro" id="IPR039448">
    <property type="entry name" value="Beta_helix"/>
</dbReference>
<dbReference type="PANTHER" id="PTHR14695">
    <property type="entry name" value="SHC SH2-DOMAIN BINDING PROTEIN 1-RELATED"/>
    <property type="match status" value="1"/>
</dbReference>
<evidence type="ECO:0000259" key="5">
    <source>
        <dbReference type="Pfam" id="PF13229"/>
    </source>
</evidence>
<accession>A0A315V5M0</accession>
<dbReference type="InterPro" id="IPR012334">
    <property type="entry name" value="Pectin_lyas_fold"/>
</dbReference>
<comment type="caution">
    <text evidence="7">The sequence shown here is derived from an EMBL/GenBank/DDBJ whole genome shotgun (WGS) entry which is preliminary data.</text>
</comment>
<evidence type="ECO:0000256" key="3">
    <source>
        <dbReference type="ARBA" id="ARBA00023212"/>
    </source>
</evidence>
<reference evidence="7 8" key="1">
    <citation type="journal article" date="2018" name="G3 (Bethesda)">
        <title>A High-Quality Reference Genome for the Invasive Mosquitofish Gambusia affinis Using a Chicago Library.</title>
        <authorList>
            <person name="Hoffberg S.L."/>
            <person name="Troendle N.J."/>
            <person name="Glenn T.C."/>
            <person name="Mahmud O."/>
            <person name="Louha S."/>
            <person name="Chalopin D."/>
            <person name="Bennetzen J.L."/>
            <person name="Mauricio R."/>
        </authorList>
    </citation>
    <scope>NUCLEOTIDE SEQUENCE [LARGE SCALE GENOMIC DNA]</scope>
    <source>
        <strain evidence="7">NE01/NJP1002.9</strain>
        <tissue evidence="7">Muscle</tissue>
    </source>
</reference>
<name>A0A315V5M0_GAMAF</name>
<feature type="domain" description="SHC SH2" evidence="6">
    <location>
        <begin position="100"/>
        <end position="328"/>
    </location>
</feature>
<dbReference type="Pfam" id="PF13229">
    <property type="entry name" value="Beta_helix"/>
    <property type="match status" value="1"/>
</dbReference>
<keyword evidence="3" id="KW-0206">Cytoskeleton</keyword>
<dbReference type="EMBL" id="NHOQ01002365">
    <property type="protein sequence ID" value="PWA17328.1"/>
    <property type="molecule type" value="Genomic_DNA"/>
</dbReference>
<dbReference type="SUPFAM" id="SSF51126">
    <property type="entry name" value="Pectin lyase-like"/>
    <property type="match status" value="1"/>
</dbReference>
<dbReference type="Pfam" id="PF23762">
    <property type="entry name" value="SHCBP_N"/>
    <property type="match status" value="1"/>
</dbReference>
<evidence type="ECO:0000313" key="7">
    <source>
        <dbReference type="EMBL" id="PWA17328.1"/>
    </source>
</evidence>
<comment type="subcellular location">
    <subcellularLocation>
        <location evidence="1">Cytoplasm</location>
        <location evidence="1">Cytoskeleton</location>
        <location evidence="1">Spindle</location>
    </subcellularLocation>
</comment>
<dbReference type="AlphaFoldDB" id="A0A315V5M0"/>
<evidence type="ECO:0000256" key="4">
    <source>
        <dbReference type="SAM" id="MobiDB-lite"/>
    </source>
</evidence>
<evidence type="ECO:0000259" key="6">
    <source>
        <dbReference type="Pfam" id="PF23762"/>
    </source>
</evidence>
<feature type="region of interest" description="Disordered" evidence="4">
    <location>
        <begin position="576"/>
        <end position="629"/>
    </location>
</feature>
<dbReference type="InterPro" id="IPR057508">
    <property type="entry name" value="SHCBP-like_N"/>
</dbReference>
<evidence type="ECO:0000313" key="8">
    <source>
        <dbReference type="Proteomes" id="UP000250572"/>
    </source>
</evidence>
<dbReference type="Proteomes" id="UP000250572">
    <property type="component" value="Unassembled WGS sequence"/>
</dbReference>
<evidence type="ECO:0000256" key="2">
    <source>
        <dbReference type="ARBA" id="ARBA00022490"/>
    </source>
</evidence>
<sequence>MEQEIQETACIVSDMSDMVVIDLHSAVKAEETEEGLPGAGRSLLHITKALSLNEDSDDDSGTDHFSSEKLGTQLQRCEQHGGGSSSLPDTFQTGSLLFYERFKAYQDYMLGDCKPSEVKAFTADYLDKALEPCDWMALWSTDVFDVVVEVQDLDLNDLKACVKLVLPLQCEIRSCEITEESFNSLLEATQHKVPLLELQVLYNESGDFDQTALTLEHLRFFYKHIWRQWDEEDENDDFDYFVRCVEPRLRLYYDILEDRVPAGLVAEYQSLLQSCSQCFQQFSELRGGLSADSDSEIDNVSMVEGLKLYDQLETFKRKLQIIENPLLRYVLAYKGSSRRQCVQSRGLRESGVKVVHVVTACCNTIQLQSLLTARLLPLSSSDDTEIQFHRDPVSAVDSCHQGDMVIILPGTYRVSSSIFIPDSITVEGFGFPDEVVIENQHKGDSFVESAGADVRVSNIKFIQHDAVEGILCVRQGTLNMENCVLQCDTTGVIVQTSARFTMNMCDLYGSKGAGVEIYPGSISSLVSNSIHHCKDGVLIKDFANELDGMPSITMENNIIHNNEDYGVILVKPGTGEEQRVQSCEGEEDPAVQSADDQQQEALPDPSAAKSESAASQLESAGTNSSDGDAAAAAAAGKKWQFGRQLSRSKEVSCSRAVQDLMEHQIFVSVQGNHNGLLLSVTFQPMSLQNTFLSGYRLCLTGFSSIFTRSLASVLGSGKTLQVSETRSPFGTWLALTRLVLHTGFWTVPSIWTGPKDRRSQSGQ</sequence>
<dbReference type="InterPro" id="IPR045140">
    <property type="entry name" value="SHCBP1-like"/>
</dbReference>